<accession>A0ACC1AYN9</accession>
<comment type="caution">
    <text evidence="1">The sequence shown here is derived from an EMBL/GenBank/DDBJ whole genome shotgun (WGS) entry which is preliminary data.</text>
</comment>
<gene>
    <name evidence="1" type="ORF">Patl1_24923</name>
</gene>
<sequence length="63" mass="7365">MNTGSVLHHSCFCDNRVCMVVPTAQDSQKFIHPPWLVVAIKEYKIESPRRIPWSTVDWLLQRV</sequence>
<dbReference type="EMBL" id="CM047903">
    <property type="protein sequence ID" value="KAJ0091767.1"/>
    <property type="molecule type" value="Genomic_DNA"/>
</dbReference>
<organism evidence="1 2">
    <name type="scientific">Pistacia atlantica</name>
    <dbReference type="NCBI Taxonomy" id="434234"/>
    <lineage>
        <taxon>Eukaryota</taxon>
        <taxon>Viridiplantae</taxon>
        <taxon>Streptophyta</taxon>
        <taxon>Embryophyta</taxon>
        <taxon>Tracheophyta</taxon>
        <taxon>Spermatophyta</taxon>
        <taxon>Magnoliopsida</taxon>
        <taxon>eudicotyledons</taxon>
        <taxon>Gunneridae</taxon>
        <taxon>Pentapetalae</taxon>
        <taxon>rosids</taxon>
        <taxon>malvids</taxon>
        <taxon>Sapindales</taxon>
        <taxon>Anacardiaceae</taxon>
        <taxon>Pistacia</taxon>
    </lineage>
</organism>
<reference evidence="2" key="1">
    <citation type="journal article" date="2023" name="G3 (Bethesda)">
        <title>Genome assembly and association tests identify interacting loci associated with vigor, precocity, and sex in interspecific pistachio rootstocks.</title>
        <authorList>
            <person name="Palmer W."/>
            <person name="Jacygrad E."/>
            <person name="Sagayaradj S."/>
            <person name="Cavanaugh K."/>
            <person name="Han R."/>
            <person name="Bertier L."/>
            <person name="Beede B."/>
            <person name="Kafkas S."/>
            <person name="Golino D."/>
            <person name="Preece J."/>
            <person name="Michelmore R."/>
        </authorList>
    </citation>
    <scope>NUCLEOTIDE SEQUENCE [LARGE SCALE GENOMIC DNA]</scope>
</reference>
<dbReference type="Proteomes" id="UP001164250">
    <property type="component" value="Chromosome 7"/>
</dbReference>
<keyword evidence="2" id="KW-1185">Reference proteome</keyword>
<protein>
    <submittedName>
        <fullName evidence="1">Uncharacterized protein</fullName>
    </submittedName>
</protein>
<evidence type="ECO:0000313" key="2">
    <source>
        <dbReference type="Proteomes" id="UP001164250"/>
    </source>
</evidence>
<name>A0ACC1AYN9_9ROSI</name>
<evidence type="ECO:0000313" key="1">
    <source>
        <dbReference type="EMBL" id="KAJ0091767.1"/>
    </source>
</evidence>
<proteinExistence type="predicted"/>